<dbReference type="Proteomes" id="UP001244207">
    <property type="component" value="Unassembled WGS sequence"/>
</dbReference>
<evidence type="ECO:0000313" key="2">
    <source>
        <dbReference type="EMBL" id="KAK1718759.1"/>
    </source>
</evidence>
<comment type="caution">
    <text evidence="2">The sequence shown here is derived from an EMBL/GenBank/DDBJ whole genome shotgun (WGS) entry which is preliminary data.</text>
</comment>
<feature type="signal peptide" evidence="1">
    <location>
        <begin position="1"/>
        <end position="16"/>
    </location>
</feature>
<gene>
    <name evidence="2" type="ORF">BDZ83DRAFT_632681</name>
</gene>
<reference evidence="2" key="1">
    <citation type="submission" date="2021-12" db="EMBL/GenBank/DDBJ databases">
        <title>Comparative genomics, transcriptomics and evolutionary studies reveal genomic signatures of adaptation to plant cell wall in hemibiotrophic fungi.</title>
        <authorList>
            <consortium name="DOE Joint Genome Institute"/>
            <person name="Baroncelli R."/>
            <person name="Diaz J.F."/>
            <person name="Benocci T."/>
            <person name="Peng M."/>
            <person name="Battaglia E."/>
            <person name="Haridas S."/>
            <person name="Andreopoulos W."/>
            <person name="Labutti K."/>
            <person name="Pangilinan J."/>
            <person name="Floch G.L."/>
            <person name="Makela M.R."/>
            <person name="Henrissat B."/>
            <person name="Grigoriev I.V."/>
            <person name="Crouch J.A."/>
            <person name="De Vries R.P."/>
            <person name="Sukno S.A."/>
            <person name="Thon M.R."/>
        </authorList>
    </citation>
    <scope>NUCLEOTIDE SEQUENCE</scope>
    <source>
        <strain evidence="2">CBS 112980</strain>
    </source>
</reference>
<keyword evidence="3" id="KW-1185">Reference proteome</keyword>
<evidence type="ECO:0000313" key="3">
    <source>
        <dbReference type="Proteomes" id="UP001244207"/>
    </source>
</evidence>
<sequence>MLCVSLVCIQLAVCSGDDKIRYDDGHPKKRSKEATYVPYLPERHHLVFPYRYANHGTTRAVAMTAKGRFFWQAVTEHATEELSDSWRSKR</sequence>
<keyword evidence="1" id="KW-0732">Signal</keyword>
<proteinExistence type="predicted"/>
<dbReference type="EMBL" id="JAHMHS010000100">
    <property type="protein sequence ID" value="KAK1718759.1"/>
    <property type="molecule type" value="Genomic_DNA"/>
</dbReference>
<accession>A0AAD8UGI5</accession>
<organism evidence="2 3">
    <name type="scientific">Glomerella acutata</name>
    <name type="common">Colletotrichum acutatum</name>
    <dbReference type="NCBI Taxonomy" id="27357"/>
    <lineage>
        <taxon>Eukaryota</taxon>
        <taxon>Fungi</taxon>
        <taxon>Dikarya</taxon>
        <taxon>Ascomycota</taxon>
        <taxon>Pezizomycotina</taxon>
        <taxon>Sordariomycetes</taxon>
        <taxon>Hypocreomycetidae</taxon>
        <taxon>Glomerellales</taxon>
        <taxon>Glomerellaceae</taxon>
        <taxon>Colletotrichum</taxon>
        <taxon>Colletotrichum acutatum species complex</taxon>
    </lineage>
</organism>
<protein>
    <recommendedName>
        <fullName evidence="4">Secreted protein</fullName>
    </recommendedName>
</protein>
<feature type="chain" id="PRO_5042005150" description="Secreted protein" evidence="1">
    <location>
        <begin position="17"/>
        <end position="90"/>
    </location>
</feature>
<dbReference type="RefSeq" id="XP_060361259.1">
    <property type="nucleotide sequence ID" value="XM_060508987.1"/>
</dbReference>
<name>A0AAD8UGI5_GLOAC</name>
<dbReference type="AlphaFoldDB" id="A0AAD8UGI5"/>
<evidence type="ECO:0000256" key="1">
    <source>
        <dbReference type="SAM" id="SignalP"/>
    </source>
</evidence>
<dbReference type="GeneID" id="85392886"/>
<evidence type="ECO:0008006" key="4">
    <source>
        <dbReference type="Google" id="ProtNLM"/>
    </source>
</evidence>